<keyword evidence="1" id="KW-0175">Coiled coil</keyword>
<organism evidence="2">
    <name type="scientific">Trypanosoma vivax (strain Y486)</name>
    <dbReference type="NCBI Taxonomy" id="1055687"/>
    <lineage>
        <taxon>Eukaryota</taxon>
        <taxon>Discoba</taxon>
        <taxon>Euglenozoa</taxon>
        <taxon>Kinetoplastea</taxon>
        <taxon>Metakinetoplastina</taxon>
        <taxon>Trypanosomatida</taxon>
        <taxon>Trypanosomatidae</taxon>
        <taxon>Trypanosoma</taxon>
        <taxon>Duttonella</taxon>
    </lineage>
</organism>
<evidence type="ECO:0000313" key="2">
    <source>
        <dbReference type="EMBL" id="CCC52690.1"/>
    </source>
</evidence>
<dbReference type="EMBL" id="HE573027">
    <property type="protein sequence ID" value="CCC52690.1"/>
    <property type="molecule type" value="Genomic_DNA"/>
</dbReference>
<evidence type="ECO:0000256" key="1">
    <source>
        <dbReference type="SAM" id="Coils"/>
    </source>
</evidence>
<dbReference type="OMA" id="EKMVWRA"/>
<dbReference type="VEuPathDB" id="TriTrypDB:TvY486_1101750"/>
<proteinExistence type="predicted"/>
<feature type="coiled-coil region" evidence="1">
    <location>
        <begin position="84"/>
        <end position="205"/>
    </location>
</feature>
<reference evidence="2" key="1">
    <citation type="journal article" date="2012" name="Proc. Natl. Acad. Sci. U.S.A.">
        <title>Antigenic diversity is generated by distinct evolutionary mechanisms in African trypanosome species.</title>
        <authorList>
            <person name="Jackson A.P."/>
            <person name="Berry A."/>
            <person name="Aslett M."/>
            <person name="Allison H.C."/>
            <person name="Burton P."/>
            <person name="Vavrova-Anderson J."/>
            <person name="Brown R."/>
            <person name="Browne H."/>
            <person name="Corton N."/>
            <person name="Hauser H."/>
            <person name="Gamble J."/>
            <person name="Gilderthorp R."/>
            <person name="Marcello L."/>
            <person name="McQuillan J."/>
            <person name="Otto T.D."/>
            <person name="Quail M.A."/>
            <person name="Sanders M.J."/>
            <person name="van Tonder A."/>
            <person name="Ginger M.L."/>
            <person name="Field M.C."/>
            <person name="Barry J.D."/>
            <person name="Hertz-Fowler C."/>
            <person name="Berriman M."/>
        </authorList>
    </citation>
    <scope>NUCLEOTIDE SEQUENCE</scope>
    <source>
        <strain evidence="2">Y486</strain>
    </source>
</reference>
<protein>
    <submittedName>
        <fullName evidence="2">Uncharacterized protein</fullName>
    </submittedName>
</protein>
<feature type="coiled-coil region" evidence="1">
    <location>
        <begin position="332"/>
        <end position="388"/>
    </location>
</feature>
<sequence>METAELVKTFLKVEEECRALRADVAVLERARRYQVSDTSTIALSTDKATTVSRNGKPRTVFIPIEAVGEVNNKAGELTLLINKRQRLLQERKHLESVLQQTAIQVAEAEEENNKYNEAIGLTGNESLFRVKDKTETVFIANQLKCEIENALNDRDAIQATLTRQNCYLKQMATQLSTTDNIEKDREAALQQLAEKREELKSIREEKYAIKRLLGRKEAMLEKEKPVDEVAIVKSAETDRSVVLHKLGREREAVRLNNLSIRHRALQIARLERRIEMIGDAVGGEESAGEERVDAELLEQLRKEIISLTLLHFDGSVRLERLDSNIVDLDRRAAGLVRTTANVQKEMKRIEKEHKKYTNAQRKELELEHAATEEEIKYIEKEVEVLRQLTSRSGPQEGH</sequence>
<gene>
    <name evidence="2" type="ORF">TVY486_1101750</name>
</gene>
<dbReference type="AlphaFoldDB" id="G0UA58"/>
<accession>G0UA58</accession>
<name>G0UA58_TRYVY</name>